<dbReference type="Gene3D" id="2.20.70.150">
    <property type="match status" value="1"/>
</dbReference>
<protein>
    <submittedName>
        <fullName evidence="2">Cupin domain-containing protein</fullName>
    </submittedName>
</protein>
<sequence length="189" mass="20600">MSKNPIRRVVTGHDSSGKAIIQDDGIVPRIQRIGGDTGPLFYEVWNTRATPAPIDPASGEPPEEGIILAPPKNGTRIRVLDIPPDDPSLAEMTPEEARAHFAEIGAADASSFEGKESRHAHMHRTETIDYGIVLEGEIVLIMDEGETTVRAGDIVVQRGTNHGWANRTDKNCRIAFILIDGEFSQELKG</sequence>
<feature type="domain" description="Cupin type-2" evidence="1">
    <location>
        <begin position="114"/>
        <end position="177"/>
    </location>
</feature>
<dbReference type="EMBL" id="WTYL01000006">
    <property type="protein sequence ID" value="MXP45763.1"/>
    <property type="molecule type" value="Genomic_DNA"/>
</dbReference>
<dbReference type="RefSeq" id="WP_160757405.1">
    <property type="nucleotide sequence ID" value="NZ_WTYL01000006.1"/>
</dbReference>
<keyword evidence="3" id="KW-1185">Reference proteome</keyword>
<dbReference type="Pfam" id="PF07883">
    <property type="entry name" value="Cupin_2"/>
    <property type="match status" value="1"/>
</dbReference>
<accession>A0A845B215</accession>
<dbReference type="InterPro" id="IPR011051">
    <property type="entry name" value="RmlC_Cupin_sf"/>
</dbReference>
<dbReference type="PANTHER" id="PTHR36156">
    <property type="entry name" value="SLR2101 PROTEIN"/>
    <property type="match status" value="1"/>
</dbReference>
<dbReference type="SUPFAM" id="SSF51182">
    <property type="entry name" value="RmlC-like cupins"/>
    <property type="match status" value="1"/>
</dbReference>
<organism evidence="2 3">
    <name type="scientific">Allopontixanthobacter sediminis</name>
    <dbReference type="NCBI Taxonomy" id="1689985"/>
    <lineage>
        <taxon>Bacteria</taxon>
        <taxon>Pseudomonadati</taxon>
        <taxon>Pseudomonadota</taxon>
        <taxon>Alphaproteobacteria</taxon>
        <taxon>Sphingomonadales</taxon>
        <taxon>Erythrobacteraceae</taxon>
        <taxon>Allopontixanthobacter</taxon>
    </lineage>
</organism>
<dbReference type="Proteomes" id="UP000431922">
    <property type="component" value="Unassembled WGS sequence"/>
</dbReference>
<proteinExistence type="predicted"/>
<comment type="caution">
    <text evidence="2">The sequence shown here is derived from an EMBL/GenBank/DDBJ whole genome shotgun (WGS) entry which is preliminary data.</text>
</comment>
<gene>
    <name evidence="2" type="ORF">GRI65_15030</name>
</gene>
<dbReference type="PANTHER" id="PTHR36156:SF2">
    <property type="entry name" value="CUPIN TYPE-2 DOMAIN-CONTAINING PROTEIN"/>
    <property type="match status" value="1"/>
</dbReference>
<name>A0A845B215_9SPHN</name>
<reference evidence="2 3" key="1">
    <citation type="submission" date="2019-12" db="EMBL/GenBank/DDBJ databases">
        <title>Genomic-based taxomic classification of the family Erythrobacteraceae.</title>
        <authorList>
            <person name="Xu L."/>
        </authorList>
    </citation>
    <scope>NUCLEOTIDE SEQUENCE [LARGE SCALE GENOMIC DNA]</scope>
    <source>
        <strain evidence="2 3">KCTC 42453</strain>
    </source>
</reference>
<dbReference type="OrthoDB" id="5290459at2"/>
<dbReference type="InterPro" id="IPR014710">
    <property type="entry name" value="RmlC-like_jellyroll"/>
</dbReference>
<evidence type="ECO:0000313" key="2">
    <source>
        <dbReference type="EMBL" id="MXP45763.1"/>
    </source>
</evidence>
<dbReference type="Gene3D" id="2.60.120.10">
    <property type="entry name" value="Jelly Rolls"/>
    <property type="match status" value="1"/>
</dbReference>
<dbReference type="CDD" id="cd02231">
    <property type="entry name" value="cupin_BLL6423-like"/>
    <property type="match status" value="1"/>
</dbReference>
<evidence type="ECO:0000259" key="1">
    <source>
        <dbReference type="Pfam" id="PF07883"/>
    </source>
</evidence>
<dbReference type="InterPro" id="IPR013096">
    <property type="entry name" value="Cupin_2"/>
</dbReference>
<dbReference type="InterPro" id="IPR047142">
    <property type="entry name" value="OryJ/VirC-like"/>
</dbReference>
<evidence type="ECO:0000313" key="3">
    <source>
        <dbReference type="Proteomes" id="UP000431922"/>
    </source>
</evidence>
<dbReference type="AlphaFoldDB" id="A0A845B215"/>